<accession>A0A538S875</accession>
<organism evidence="2 3">
    <name type="scientific">Eiseniibacteriota bacterium</name>
    <dbReference type="NCBI Taxonomy" id="2212470"/>
    <lineage>
        <taxon>Bacteria</taxon>
        <taxon>Candidatus Eiseniibacteriota</taxon>
    </lineage>
</organism>
<sequence>MSPDASAANRPAGSGLTLLVVSPQRVGATDFALTLDGTNQPYLALPAGADTSGREWVVTWDHAAYAAGSHRVELEVATVDAPSHTFRVELKTRLENVVAFPNPFDDELGVRFSFYLVSTAPADVLLRVFTVSGRLVYERHEHALDPVYHQLAWDGLDAEGQKLANGIYFFKLLARNSSGSTVYEGRLVKLRKPRRAAPETETP</sequence>
<comment type="caution">
    <text evidence="2">The sequence shown here is derived from an EMBL/GenBank/DDBJ whole genome shotgun (WGS) entry which is preliminary data.</text>
</comment>
<feature type="domain" description="FlgD/Vpr Ig-like" evidence="1">
    <location>
        <begin position="110"/>
        <end position="176"/>
    </location>
</feature>
<gene>
    <name evidence="2" type="ORF">E6K73_13450</name>
</gene>
<proteinExistence type="predicted"/>
<dbReference type="Proteomes" id="UP000320184">
    <property type="component" value="Unassembled WGS sequence"/>
</dbReference>
<evidence type="ECO:0000313" key="3">
    <source>
        <dbReference type="Proteomes" id="UP000320184"/>
    </source>
</evidence>
<dbReference type="Gene3D" id="2.60.40.4070">
    <property type="match status" value="1"/>
</dbReference>
<dbReference type="EMBL" id="VBOT01000175">
    <property type="protein sequence ID" value="TMQ47588.1"/>
    <property type="molecule type" value="Genomic_DNA"/>
</dbReference>
<evidence type="ECO:0000313" key="2">
    <source>
        <dbReference type="EMBL" id="TMQ47588.1"/>
    </source>
</evidence>
<dbReference type="AlphaFoldDB" id="A0A538S875"/>
<name>A0A538S875_UNCEI</name>
<reference evidence="2 3" key="1">
    <citation type="journal article" date="2019" name="Nat. Microbiol.">
        <title>Mediterranean grassland soil C-N compound turnover is dependent on rainfall and depth, and is mediated by genomically divergent microorganisms.</title>
        <authorList>
            <person name="Diamond S."/>
            <person name="Andeer P.F."/>
            <person name="Li Z."/>
            <person name="Crits-Christoph A."/>
            <person name="Burstein D."/>
            <person name="Anantharaman K."/>
            <person name="Lane K.R."/>
            <person name="Thomas B.C."/>
            <person name="Pan C."/>
            <person name="Northen T.R."/>
            <person name="Banfield J.F."/>
        </authorList>
    </citation>
    <scope>NUCLEOTIDE SEQUENCE [LARGE SCALE GENOMIC DNA]</scope>
    <source>
        <strain evidence="2">WS_3</strain>
    </source>
</reference>
<evidence type="ECO:0000259" key="1">
    <source>
        <dbReference type="Pfam" id="PF13860"/>
    </source>
</evidence>
<protein>
    <recommendedName>
        <fullName evidence="1">FlgD/Vpr Ig-like domain-containing protein</fullName>
    </recommendedName>
</protein>
<dbReference type="InterPro" id="IPR025965">
    <property type="entry name" value="FlgD/Vpr_Ig-like"/>
</dbReference>
<dbReference type="Pfam" id="PF13860">
    <property type="entry name" value="FlgD_ig"/>
    <property type="match status" value="1"/>
</dbReference>